<sequence>MPPARYERVRTNGYDAVHEHPTSSTAFTSDSGQEQRERGKRRLIGSLALLALAILFLCFLGGTGVRSMLQEPQLSIDPAMRGCSDTSLTTALPREKGVILILARNSDMKELMPTLVNFEQRFNRFFRYPYLLLNEEEFTEEFRSNIRDSLPANAAVQYDRVMPSEWNIPSHQNATHFRESFARQAKQGVQYAGLESYHNMCRFYSGTFARHRSLAPYDWYWRLEPGVTFYCDITYDPFRFMAIRRKVYGFVITIKESANTIPTLFRHVQNYRYAQHMTPSSLWPFVIEQGALTESYNRCHFWTNFEIGDLRFFRSVSYQNFFKALDDTGHFYTERWGDAPVRTLALALLAGREKVHYFEDFAYNHDFFTHCPRPKNLGCNCSCPPESSAHWDIDRNEQHSCVPQWRDVVKR</sequence>
<dbReference type="Gene3D" id="3.90.550.10">
    <property type="entry name" value="Spore Coat Polysaccharide Biosynthesis Protein SpsA, Chain A"/>
    <property type="match status" value="1"/>
</dbReference>
<feature type="active site" description="Nucleophile" evidence="3">
    <location>
        <position position="306"/>
    </location>
</feature>
<keyword evidence="5" id="KW-1133">Transmembrane helix</keyword>
<dbReference type="PIRSF" id="PIRSF018153">
    <property type="entry name" value="Glyco_trans_15"/>
    <property type="match status" value="1"/>
</dbReference>
<feature type="compositionally biased region" description="Basic and acidic residues" evidence="4">
    <location>
        <begin position="11"/>
        <end position="21"/>
    </location>
</feature>
<accession>G7E443</accession>
<dbReference type="eggNOG" id="KOG4472">
    <property type="taxonomic scope" value="Eukaryota"/>
</dbReference>
<name>G7E443_MIXOS</name>
<feature type="region of interest" description="Disordered" evidence="4">
    <location>
        <begin position="11"/>
        <end position="35"/>
    </location>
</feature>
<gene>
    <name evidence="6" type="primary">Mo04281</name>
    <name evidence="6" type="ORF">E5Q_04281</name>
</gene>
<dbReference type="InterPro" id="IPR029044">
    <property type="entry name" value="Nucleotide-diphossugar_trans"/>
</dbReference>
<dbReference type="EMBL" id="BABT02000129">
    <property type="protein sequence ID" value="GAA97603.1"/>
    <property type="molecule type" value="Genomic_DNA"/>
</dbReference>
<evidence type="ECO:0000313" key="7">
    <source>
        <dbReference type="Proteomes" id="UP000009131"/>
    </source>
</evidence>
<feature type="compositionally biased region" description="Polar residues" evidence="4">
    <location>
        <begin position="22"/>
        <end position="32"/>
    </location>
</feature>
<reference evidence="6 7" key="2">
    <citation type="journal article" date="2012" name="Open Biol.">
        <title>Characteristics of nucleosomes and linker DNA regions on the genome of the basidiomycete Mixia osmundae revealed by mono- and dinucleosome mapping.</title>
        <authorList>
            <person name="Nishida H."/>
            <person name="Kondo S."/>
            <person name="Matsumoto T."/>
            <person name="Suzuki Y."/>
            <person name="Yoshikawa H."/>
            <person name="Taylor T.D."/>
            <person name="Sugiyama J."/>
        </authorList>
    </citation>
    <scope>NUCLEOTIDE SEQUENCE [LARGE SCALE GENOMIC DNA]</scope>
    <source>
        <strain evidence="7">CBS 9802 / IAM 14324 / JCM 22182 / KY 12970</strain>
    </source>
</reference>
<evidence type="ECO:0000313" key="6">
    <source>
        <dbReference type="EMBL" id="GAA97603.1"/>
    </source>
</evidence>
<dbReference type="GO" id="GO:0006487">
    <property type="term" value="P:protein N-linked glycosylation"/>
    <property type="evidence" value="ECO:0007669"/>
    <property type="project" value="TreeGrafter"/>
</dbReference>
<reference evidence="6 7" key="1">
    <citation type="journal article" date="2011" name="J. Gen. Appl. Microbiol.">
        <title>Draft genome sequencing of the enigmatic basidiomycete Mixia osmundae.</title>
        <authorList>
            <person name="Nishida H."/>
            <person name="Nagatsuka Y."/>
            <person name="Sugiyama J."/>
        </authorList>
    </citation>
    <scope>NUCLEOTIDE SEQUENCE [LARGE SCALE GENOMIC DNA]</scope>
    <source>
        <strain evidence="7">CBS 9802 / IAM 14324 / JCM 22182 / KY 12970</strain>
    </source>
</reference>
<dbReference type="RefSeq" id="XP_014568261.1">
    <property type="nucleotide sequence ID" value="XM_014712775.1"/>
</dbReference>
<dbReference type="GO" id="GO:0005794">
    <property type="term" value="C:Golgi apparatus"/>
    <property type="evidence" value="ECO:0007669"/>
    <property type="project" value="TreeGrafter"/>
</dbReference>
<organism evidence="6 7">
    <name type="scientific">Mixia osmundae (strain CBS 9802 / IAM 14324 / JCM 22182 / KY 12970)</name>
    <dbReference type="NCBI Taxonomy" id="764103"/>
    <lineage>
        <taxon>Eukaryota</taxon>
        <taxon>Fungi</taxon>
        <taxon>Dikarya</taxon>
        <taxon>Basidiomycota</taxon>
        <taxon>Pucciniomycotina</taxon>
        <taxon>Mixiomycetes</taxon>
        <taxon>Mixiales</taxon>
        <taxon>Mixiaceae</taxon>
        <taxon>Mixia</taxon>
    </lineage>
</organism>
<protein>
    <recommendedName>
        <fullName evidence="8">Glycosyltransferase family 15 protein</fullName>
    </recommendedName>
</protein>
<dbReference type="GO" id="GO:0000026">
    <property type="term" value="F:alpha-1,2-mannosyltransferase activity"/>
    <property type="evidence" value="ECO:0007669"/>
    <property type="project" value="TreeGrafter"/>
</dbReference>
<proteinExistence type="inferred from homology"/>
<comment type="similarity">
    <text evidence="1">Belongs to the glycosyltransferase 15 family.</text>
</comment>
<dbReference type="STRING" id="764103.G7E443"/>
<evidence type="ECO:0000256" key="3">
    <source>
        <dbReference type="PIRSR" id="PIRSR018153-1"/>
    </source>
</evidence>
<dbReference type="HOGENOM" id="CLU_024327_2_1_1"/>
<dbReference type="GO" id="GO:0000032">
    <property type="term" value="P:cell wall mannoprotein biosynthetic process"/>
    <property type="evidence" value="ECO:0007669"/>
    <property type="project" value="TreeGrafter"/>
</dbReference>
<keyword evidence="5" id="KW-0812">Transmembrane</keyword>
<dbReference type="GO" id="GO:0016020">
    <property type="term" value="C:membrane"/>
    <property type="evidence" value="ECO:0007669"/>
    <property type="project" value="InterPro"/>
</dbReference>
<evidence type="ECO:0008006" key="8">
    <source>
        <dbReference type="Google" id="ProtNLM"/>
    </source>
</evidence>
<dbReference type="InParanoid" id="G7E443"/>
<evidence type="ECO:0000256" key="1">
    <source>
        <dbReference type="ARBA" id="ARBA00007677"/>
    </source>
</evidence>
<keyword evidence="5" id="KW-0472">Membrane</keyword>
<dbReference type="Pfam" id="PF01793">
    <property type="entry name" value="Glyco_transf_15"/>
    <property type="match status" value="1"/>
</dbReference>
<keyword evidence="2" id="KW-0808">Transferase</keyword>
<keyword evidence="7" id="KW-1185">Reference proteome</keyword>
<dbReference type="OrthoDB" id="439943at2759"/>
<dbReference type="OMA" id="YQHSTIQ"/>
<dbReference type="SUPFAM" id="SSF53448">
    <property type="entry name" value="Nucleotide-diphospho-sugar transferases"/>
    <property type="match status" value="1"/>
</dbReference>
<feature type="transmembrane region" description="Helical" evidence="5">
    <location>
        <begin position="43"/>
        <end position="65"/>
    </location>
</feature>
<evidence type="ECO:0000256" key="2">
    <source>
        <dbReference type="ARBA" id="ARBA00022679"/>
    </source>
</evidence>
<dbReference type="Proteomes" id="UP000009131">
    <property type="component" value="Unassembled WGS sequence"/>
</dbReference>
<comment type="caution">
    <text evidence="6">The sequence shown here is derived from an EMBL/GenBank/DDBJ whole genome shotgun (WGS) entry which is preliminary data.</text>
</comment>
<evidence type="ECO:0000256" key="4">
    <source>
        <dbReference type="SAM" id="MobiDB-lite"/>
    </source>
</evidence>
<dbReference type="FunCoup" id="G7E443">
    <property type="interactions" value="56"/>
</dbReference>
<dbReference type="AlphaFoldDB" id="G7E443"/>
<dbReference type="InterPro" id="IPR002685">
    <property type="entry name" value="Glyco_trans_15"/>
</dbReference>
<dbReference type="PANTHER" id="PTHR31121:SF2">
    <property type="entry name" value="MANNOSYLTRANSFERASE KTR5-RELATED"/>
    <property type="match status" value="1"/>
</dbReference>
<evidence type="ECO:0000256" key="5">
    <source>
        <dbReference type="SAM" id="Phobius"/>
    </source>
</evidence>
<dbReference type="PANTHER" id="PTHR31121">
    <property type="entry name" value="ALPHA-1,2 MANNOSYLTRANSFERASE KTR1"/>
    <property type="match status" value="1"/>
</dbReference>